<dbReference type="STRING" id="3068.D8UFB6"/>
<keyword evidence="4" id="KW-1185">Reference proteome</keyword>
<dbReference type="SMART" id="SM00257">
    <property type="entry name" value="LysM"/>
    <property type="match status" value="2"/>
</dbReference>
<feature type="domain" description="LysM" evidence="2">
    <location>
        <begin position="109"/>
        <end position="153"/>
    </location>
</feature>
<dbReference type="PROSITE" id="PS51782">
    <property type="entry name" value="LYSM"/>
    <property type="match status" value="2"/>
</dbReference>
<dbReference type="SUPFAM" id="SSF54106">
    <property type="entry name" value="LysM domain"/>
    <property type="match status" value="2"/>
</dbReference>
<dbReference type="KEGG" id="vcn:VOLCADRAFT_68144"/>
<evidence type="ECO:0000256" key="1">
    <source>
        <dbReference type="SAM" id="SignalP"/>
    </source>
</evidence>
<gene>
    <name evidence="3" type="primary">chi1</name>
    <name evidence="3" type="ORF">VOLCADRAFT_68144</name>
</gene>
<dbReference type="AlphaFoldDB" id="D8UFB6"/>
<dbReference type="Pfam" id="PF01476">
    <property type="entry name" value="LysM"/>
    <property type="match status" value="2"/>
</dbReference>
<sequence length="314" mass="32498">MPRCSSTLLLLVVAVAASAFIVDACAADGDSSRRLLASGCTYTYTIQPGDTFWALAQRRGTTVDVIQALNPGVVPTRLQVGQVINVPCSGGGYVRISMPTSTTPAARGCTYTIQPGDTFWALAQGRGTTVDAIQALNPGVVPTRLQVGQVINVPCGSNGPAPQGGGSKVLYSGSGSGTYYYDLRTTCPQNPGGFPENNGYPYCASYNASAPTYKTLAQLGSNNAIAIDRNVLSANRARLCGKKVLVFKNGVPVTAPNGGSFFVWDGCEACVGGGRIDFSLSGLQGAASNACSLGVVPGISWQAVDEVVQRFVPP</sequence>
<dbReference type="GeneID" id="9626821"/>
<dbReference type="PANTHER" id="PTHR33734:SF22">
    <property type="entry name" value="MEMBRANE-BOUND LYTIC MUREIN TRANSGLYCOSYLASE D"/>
    <property type="match status" value="1"/>
</dbReference>
<accession>D8UFB6</accession>
<organism evidence="4">
    <name type="scientific">Volvox carteri f. nagariensis</name>
    <dbReference type="NCBI Taxonomy" id="3068"/>
    <lineage>
        <taxon>Eukaryota</taxon>
        <taxon>Viridiplantae</taxon>
        <taxon>Chlorophyta</taxon>
        <taxon>core chlorophytes</taxon>
        <taxon>Chlorophyceae</taxon>
        <taxon>CS clade</taxon>
        <taxon>Chlamydomonadales</taxon>
        <taxon>Volvocaceae</taxon>
        <taxon>Volvox</taxon>
    </lineage>
</organism>
<reference evidence="3 4" key="1">
    <citation type="journal article" date="2010" name="Science">
        <title>Genomic analysis of organismal complexity in the multicellular green alga Volvox carteri.</title>
        <authorList>
            <person name="Prochnik S.E."/>
            <person name="Umen J."/>
            <person name="Nedelcu A.M."/>
            <person name="Hallmann A."/>
            <person name="Miller S.M."/>
            <person name="Nishii I."/>
            <person name="Ferris P."/>
            <person name="Kuo A."/>
            <person name="Mitros T."/>
            <person name="Fritz-Laylin L.K."/>
            <person name="Hellsten U."/>
            <person name="Chapman J."/>
            <person name="Simakov O."/>
            <person name="Rensing S.A."/>
            <person name="Terry A."/>
            <person name="Pangilinan J."/>
            <person name="Kapitonov V."/>
            <person name="Jurka J."/>
            <person name="Salamov A."/>
            <person name="Shapiro H."/>
            <person name="Schmutz J."/>
            <person name="Grimwood J."/>
            <person name="Lindquist E."/>
            <person name="Lucas S."/>
            <person name="Grigoriev I.V."/>
            <person name="Schmitt R."/>
            <person name="Kirk D."/>
            <person name="Rokhsar D.S."/>
        </authorList>
    </citation>
    <scope>NUCLEOTIDE SEQUENCE [LARGE SCALE GENOMIC DNA]</scope>
    <source>
        <strain evidence="4">f. Nagariensis / Eve</strain>
    </source>
</reference>
<keyword evidence="1" id="KW-0732">Signal</keyword>
<feature type="signal peptide" evidence="1">
    <location>
        <begin position="1"/>
        <end position="19"/>
    </location>
</feature>
<dbReference type="eggNOG" id="ENOG502SCJ7">
    <property type="taxonomic scope" value="Eukaryota"/>
</dbReference>
<dbReference type="OrthoDB" id="2148095at2759"/>
<dbReference type="RefSeq" id="XP_002957338.1">
    <property type="nucleotide sequence ID" value="XM_002957292.1"/>
</dbReference>
<feature type="domain" description="LysM" evidence="2">
    <location>
        <begin position="42"/>
        <end position="86"/>
    </location>
</feature>
<dbReference type="Gene3D" id="3.10.350.10">
    <property type="entry name" value="LysM domain"/>
    <property type="match status" value="2"/>
</dbReference>
<dbReference type="InterPro" id="IPR018392">
    <property type="entry name" value="LysM"/>
</dbReference>
<dbReference type="EMBL" id="GL378393">
    <property type="protein sequence ID" value="EFJ41547.1"/>
    <property type="molecule type" value="Genomic_DNA"/>
</dbReference>
<protein>
    <submittedName>
        <fullName evidence="3">Chitinase, lysozyme</fullName>
    </submittedName>
</protein>
<name>D8UFB6_VOLCA</name>
<evidence type="ECO:0000313" key="4">
    <source>
        <dbReference type="Proteomes" id="UP000001058"/>
    </source>
</evidence>
<dbReference type="InterPro" id="IPR036779">
    <property type="entry name" value="LysM_dom_sf"/>
</dbReference>
<dbReference type="InParanoid" id="D8UFB6"/>
<dbReference type="CDD" id="cd00118">
    <property type="entry name" value="LysM"/>
    <property type="match status" value="2"/>
</dbReference>
<feature type="chain" id="PRO_5003124451" evidence="1">
    <location>
        <begin position="20"/>
        <end position="314"/>
    </location>
</feature>
<proteinExistence type="predicted"/>
<dbReference type="PANTHER" id="PTHR33734">
    <property type="entry name" value="LYSM DOMAIN-CONTAINING GPI-ANCHORED PROTEIN 2"/>
    <property type="match status" value="1"/>
</dbReference>
<dbReference type="Proteomes" id="UP000001058">
    <property type="component" value="Unassembled WGS sequence"/>
</dbReference>
<evidence type="ECO:0000259" key="2">
    <source>
        <dbReference type="PROSITE" id="PS51782"/>
    </source>
</evidence>
<evidence type="ECO:0000313" key="3">
    <source>
        <dbReference type="EMBL" id="EFJ41547.1"/>
    </source>
</evidence>